<feature type="domain" description="C2H2-type" evidence="7">
    <location>
        <begin position="497"/>
        <end position="520"/>
    </location>
</feature>
<dbReference type="Pfam" id="PF12874">
    <property type="entry name" value="zf-met"/>
    <property type="match status" value="1"/>
</dbReference>
<dbReference type="RefSeq" id="XP_030383783.1">
    <property type="nucleotide sequence ID" value="XM_030527923.1"/>
</dbReference>
<dbReference type="PROSITE" id="PS50157">
    <property type="entry name" value="ZINC_FINGER_C2H2_2"/>
    <property type="match status" value="9"/>
</dbReference>
<feature type="domain" description="C2H2-type" evidence="7">
    <location>
        <begin position="664"/>
        <end position="694"/>
    </location>
</feature>
<dbReference type="Gene3D" id="3.40.1800.20">
    <property type="match status" value="1"/>
</dbReference>
<evidence type="ECO:0000256" key="1">
    <source>
        <dbReference type="ARBA" id="ARBA00022723"/>
    </source>
</evidence>
<feature type="domain" description="C2H2-type" evidence="7">
    <location>
        <begin position="880"/>
        <end position="908"/>
    </location>
</feature>
<dbReference type="GO" id="GO:0005634">
    <property type="term" value="C:nucleus"/>
    <property type="evidence" value="ECO:0007669"/>
    <property type="project" value="TreeGrafter"/>
</dbReference>
<dbReference type="SMART" id="SM00355">
    <property type="entry name" value="ZnF_C2H2"/>
    <property type="match status" value="18"/>
</dbReference>
<feature type="domain" description="C2H2-type" evidence="7">
    <location>
        <begin position="524"/>
        <end position="546"/>
    </location>
</feature>
<dbReference type="GeneID" id="115631215"/>
<evidence type="ECO:0000256" key="4">
    <source>
        <dbReference type="ARBA" id="ARBA00022833"/>
    </source>
</evidence>
<dbReference type="AlphaFoldDB" id="A0A6J2U8B5"/>
<evidence type="ECO:0000256" key="3">
    <source>
        <dbReference type="ARBA" id="ARBA00022771"/>
    </source>
</evidence>
<dbReference type="GO" id="GO:0000977">
    <property type="term" value="F:RNA polymerase II transcription regulatory region sequence-specific DNA binding"/>
    <property type="evidence" value="ECO:0007669"/>
    <property type="project" value="TreeGrafter"/>
</dbReference>
<feature type="domain" description="C2H2-type" evidence="7">
    <location>
        <begin position="715"/>
        <end position="743"/>
    </location>
</feature>
<evidence type="ECO:0000313" key="9">
    <source>
        <dbReference type="RefSeq" id="XP_030383783.1"/>
    </source>
</evidence>
<dbReference type="GO" id="GO:0000981">
    <property type="term" value="F:DNA-binding transcription factor activity, RNA polymerase II-specific"/>
    <property type="evidence" value="ECO:0007669"/>
    <property type="project" value="TreeGrafter"/>
</dbReference>
<evidence type="ECO:0000259" key="7">
    <source>
        <dbReference type="PROSITE" id="PS50157"/>
    </source>
</evidence>
<organism evidence="8 9">
    <name type="scientific">Drosophila lebanonensis</name>
    <name type="common">Fruit fly</name>
    <name type="synonym">Scaptodrosophila lebanonensis</name>
    <dbReference type="NCBI Taxonomy" id="7225"/>
    <lineage>
        <taxon>Eukaryota</taxon>
        <taxon>Metazoa</taxon>
        <taxon>Ecdysozoa</taxon>
        <taxon>Arthropoda</taxon>
        <taxon>Hexapoda</taxon>
        <taxon>Insecta</taxon>
        <taxon>Pterygota</taxon>
        <taxon>Neoptera</taxon>
        <taxon>Endopterygota</taxon>
        <taxon>Diptera</taxon>
        <taxon>Brachycera</taxon>
        <taxon>Muscomorpha</taxon>
        <taxon>Ephydroidea</taxon>
        <taxon>Drosophilidae</taxon>
        <taxon>Scaptodrosophila</taxon>
    </lineage>
</organism>
<accession>A0A6J2U8B5</accession>
<evidence type="ECO:0000256" key="2">
    <source>
        <dbReference type="ARBA" id="ARBA00022737"/>
    </source>
</evidence>
<gene>
    <name evidence="9" type="primary">LOC115631215</name>
</gene>
<dbReference type="SUPFAM" id="SSF57716">
    <property type="entry name" value="Glucocorticoid receptor-like (DNA-binding domain)"/>
    <property type="match status" value="1"/>
</dbReference>
<feature type="domain" description="C2H2-type" evidence="7">
    <location>
        <begin position="469"/>
        <end position="496"/>
    </location>
</feature>
<dbReference type="InterPro" id="IPR036236">
    <property type="entry name" value="Znf_C2H2_sf"/>
</dbReference>
<evidence type="ECO:0000256" key="5">
    <source>
        <dbReference type="PROSITE-ProRule" id="PRU00042"/>
    </source>
</evidence>
<evidence type="ECO:0000256" key="6">
    <source>
        <dbReference type="SAM" id="MobiDB-lite"/>
    </source>
</evidence>
<dbReference type="GO" id="GO:0008270">
    <property type="term" value="F:zinc ion binding"/>
    <property type="evidence" value="ECO:0007669"/>
    <property type="project" value="UniProtKB-KW"/>
</dbReference>
<dbReference type="Pfam" id="PF00096">
    <property type="entry name" value="zf-C2H2"/>
    <property type="match status" value="2"/>
</dbReference>
<dbReference type="OrthoDB" id="6077919at2759"/>
<evidence type="ECO:0000313" key="8">
    <source>
        <dbReference type="Proteomes" id="UP000504634"/>
    </source>
</evidence>
<feature type="compositionally biased region" description="Polar residues" evidence="6">
    <location>
        <begin position="140"/>
        <end position="154"/>
    </location>
</feature>
<keyword evidence="2" id="KW-0677">Repeat</keyword>
<proteinExistence type="predicted"/>
<dbReference type="SUPFAM" id="SSF57667">
    <property type="entry name" value="beta-beta-alpha zinc fingers"/>
    <property type="match status" value="5"/>
</dbReference>
<sequence length="973" mass="111724">MSASPKPNCLYCRTSNPKFRYQDIFDEVGIEIGLSTLLFNHFQFEVKQKTNASQFLCEVCVNTLIKFFDIAELEKERNEGEKNSSGESQKKKLTIVPKPQEPGKPKAKIAILPKPKAASSSRPVVHVEAPSVSAAGRTLRSANKQSVSATQKSNPVGAAEIKPASGEFMPVANKIKPVVKIVGKKKKTSEQEEINALMQNILSDEELRPADDVATEITSDSETSQTIDESKIVLGAEISYNEMDKLAMQSMELLDDDEEFINASQSGNDTADDDKLDPMDLVPIKKSDNVGDLYEYLETVVKTEFENLFFDWSTECRHCRLKFSTFDRLLAHMQKQHKKKPDIYQCPISDCEDSLKGHRRLAKHLVLRHAPLHDLQIYGSCPECKMTFSNFITYNKHSCAHIFKKRRGLRLYCKLCNQEFPSWKRYSFHKQFHMEKHRPRACFICNSVDYNLEELFRHLHYAHEPEGTLFCDLCDRTFCDQTNFDEHRSAHANVGTFPCSECSLCFDTRGRLTGHMRTSHGELVTCDLCPKEFASEVSLNLHVKTHLIIERLLHVCSKCGLLSENQEKMLAHSENEDGGRCYGAEVLSVMLRSAFVCEYCMSYFRTKGELKNHRDTGIHKDGLYWCQPCYKEFSDIKLYRHHLRLAQASANDVAHRKLDISLYYMCNYKDCLVSYINWNSLYTHKRRTHFGGRHDSPASNSPAETAESKSTKLNLTCQFCKKDFRTKMSLAVHVARSHNNNNVTCDQCSSSYKDAEALQKHVEYWHQSIECPVCYKVVKNRRNYDTHFNVVHSKNKRYNCGKCEKGFYHKSERDAHEKLHTQSFRCDLCNFTTRNKASLDVHVQGQHLKKFSFQCEICNKCFGRRQGLNAHIQRVHGIGHVCRDYFEKGCTKSFSSMQQLNIHVRKVHHSTILLTDEIIFSEDEVEAEEQQDEEQPAKRRCFKIDDTSIEFIGIEGQSNSTDGKEFKVSVEGN</sequence>
<name>A0A6J2U8B5_DROLE</name>
<dbReference type="Proteomes" id="UP000504634">
    <property type="component" value="Unplaced"/>
</dbReference>
<dbReference type="InterPro" id="IPR013087">
    <property type="entry name" value="Znf_C2H2_type"/>
</dbReference>
<reference evidence="9" key="1">
    <citation type="submission" date="2025-08" db="UniProtKB">
        <authorList>
            <consortium name="RefSeq"/>
        </authorList>
    </citation>
    <scope>IDENTIFICATION</scope>
    <source>
        <strain evidence="9">11010-0011.00</strain>
        <tissue evidence="9">Whole body</tissue>
    </source>
</reference>
<protein>
    <submittedName>
        <fullName evidence="9">Zinc finger protein 845</fullName>
    </submittedName>
</protein>
<feature type="region of interest" description="Disordered" evidence="6">
    <location>
        <begin position="76"/>
        <end position="106"/>
    </location>
</feature>
<keyword evidence="3 5" id="KW-0863">Zinc-finger</keyword>
<dbReference type="Gene3D" id="3.30.160.60">
    <property type="entry name" value="Classic Zinc Finger"/>
    <property type="match status" value="5"/>
</dbReference>
<keyword evidence="4" id="KW-0862">Zinc</keyword>
<feature type="region of interest" description="Disordered" evidence="6">
    <location>
        <begin position="134"/>
        <end position="158"/>
    </location>
</feature>
<dbReference type="PANTHER" id="PTHR24379:SF127">
    <property type="entry name" value="BLOODY FINGERS-RELATED"/>
    <property type="match status" value="1"/>
</dbReference>
<feature type="domain" description="C2H2-type" evidence="7">
    <location>
        <begin position="798"/>
        <end position="821"/>
    </location>
</feature>
<dbReference type="PROSITE" id="PS00028">
    <property type="entry name" value="ZINC_FINGER_C2H2_1"/>
    <property type="match status" value="14"/>
</dbReference>
<keyword evidence="1" id="KW-0479">Metal-binding</keyword>
<dbReference type="PANTHER" id="PTHR24379">
    <property type="entry name" value="KRAB AND ZINC FINGER DOMAIN-CONTAINING"/>
    <property type="match status" value="1"/>
</dbReference>
<feature type="domain" description="C2H2-type" evidence="7">
    <location>
        <begin position="853"/>
        <end position="876"/>
    </location>
</feature>
<feature type="compositionally biased region" description="Basic and acidic residues" evidence="6">
    <location>
        <begin position="76"/>
        <end position="90"/>
    </location>
</feature>
<keyword evidence="8" id="KW-1185">Reference proteome</keyword>
<feature type="domain" description="C2H2-type" evidence="7">
    <location>
        <begin position="595"/>
        <end position="619"/>
    </location>
</feature>